<dbReference type="Gene3D" id="3.60.10.10">
    <property type="entry name" value="Endonuclease/exonuclease/phosphatase"/>
    <property type="match status" value="1"/>
</dbReference>
<comment type="catalytic activity">
    <reaction evidence="1">
        <text>Exonucleolytic cleavage in the 3'- to 5'-direction to yield nucleoside 5'-phosphates.</text>
        <dbReference type="EC" id="3.1.11.2"/>
    </reaction>
</comment>
<organism evidence="11 12">
    <name type="scientific">Pelobates cultripes</name>
    <name type="common">Western spadefoot toad</name>
    <dbReference type="NCBI Taxonomy" id="61616"/>
    <lineage>
        <taxon>Eukaryota</taxon>
        <taxon>Metazoa</taxon>
        <taxon>Chordata</taxon>
        <taxon>Craniata</taxon>
        <taxon>Vertebrata</taxon>
        <taxon>Euteleostomi</taxon>
        <taxon>Amphibia</taxon>
        <taxon>Batrachia</taxon>
        <taxon>Anura</taxon>
        <taxon>Pelobatoidea</taxon>
        <taxon>Pelobatidae</taxon>
        <taxon>Pelobates</taxon>
    </lineage>
</organism>
<feature type="domain" description="Endonuclease/exonuclease/phosphatase" evidence="10">
    <location>
        <begin position="17"/>
        <end position="158"/>
    </location>
</feature>
<evidence type="ECO:0000256" key="3">
    <source>
        <dbReference type="ARBA" id="ARBA00007092"/>
    </source>
</evidence>
<evidence type="ECO:0000313" key="12">
    <source>
        <dbReference type="Proteomes" id="UP001295444"/>
    </source>
</evidence>
<comment type="cofactor">
    <cofactor evidence="2">
        <name>Mg(2+)</name>
        <dbReference type="ChEBI" id="CHEBI:18420"/>
    </cofactor>
</comment>
<keyword evidence="9" id="KW-0234">DNA repair</keyword>
<dbReference type="Pfam" id="PF03372">
    <property type="entry name" value="Exo_endo_phos"/>
    <property type="match status" value="1"/>
</dbReference>
<evidence type="ECO:0000256" key="4">
    <source>
        <dbReference type="ARBA" id="ARBA00012115"/>
    </source>
</evidence>
<evidence type="ECO:0000259" key="10">
    <source>
        <dbReference type="Pfam" id="PF03372"/>
    </source>
</evidence>
<evidence type="ECO:0000256" key="6">
    <source>
        <dbReference type="ARBA" id="ARBA00022763"/>
    </source>
</evidence>
<evidence type="ECO:0000256" key="8">
    <source>
        <dbReference type="ARBA" id="ARBA00022842"/>
    </source>
</evidence>
<protein>
    <recommendedName>
        <fullName evidence="4">exodeoxyribonuclease III</fullName>
        <ecNumber evidence="4">3.1.11.2</ecNumber>
    </recommendedName>
</protein>
<dbReference type="GO" id="GO:0008311">
    <property type="term" value="F:double-stranded DNA 3'-5' DNA exonuclease activity"/>
    <property type="evidence" value="ECO:0007669"/>
    <property type="project" value="UniProtKB-EC"/>
</dbReference>
<comment type="similarity">
    <text evidence="3">Belongs to the DNA repair enzymes AP/ExoA family.</text>
</comment>
<proteinExistence type="inferred from homology"/>
<dbReference type="GO" id="GO:0046872">
    <property type="term" value="F:metal ion binding"/>
    <property type="evidence" value="ECO:0007669"/>
    <property type="project" value="UniProtKB-KW"/>
</dbReference>
<keyword evidence="5" id="KW-0479">Metal-binding</keyword>
<dbReference type="EMBL" id="OW240916">
    <property type="protein sequence ID" value="CAH2294105.1"/>
    <property type="molecule type" value="Genomic_DNA"/>
</dbReference>
<dbReference type="GO" id="GO:0003906">
    <property type="term" value="F:DNA-(apurinic or apyrimidinic site) endonuclease activity"/>
    <property type="evidence" value="ECO:0007669"/>
    <property type="project" value="TreeGrafter"/>
</dbReference>
<name>A0AAD1S791_PELCU</name>
<accession>A0AAD1S791</accession>
<dbReference type="EC" id="3.1.11.2" evidence="4"/>
<keyword evidence="8" id="KW-0460">Magnesium</keyword>
<dbReference type="GO" id="GO:0008081">
    <property type="term" value="F:phosphoric diester hydrolase activity"/>
    <property type="evidence" value="ECO:0007669"/>
    <property type="project" value="TreeGrafter"/>
</dbReference>
<evidence type="ECO:0000256" key="2">
    <source>
        <dbReference type="ARBA" id="ARBA00001946"/>
    </source>
</evidence>
<evidence type="ECO:0000313" key="11">
    <source>
        <dbReference type="EMBL" id="CAH2294105.1"/>
    </source>
</evidence>
<evidence type="ECO:0000256" key="1">
    <source>
        <dbReference type="ARBA" id="ARBA00000493"/>
    </source>
</evidence>
<dbReference type="GO" id="GO:0006284">
    <property type="term" value="P:base-excision repair"/>
    <property type="evidence" value="ECO:0007669"/>
    <property type="project" value="TreeGrafter"/>
</dbReference>
<dbReference type="PANTHER" id="PTHR22748:SF26">
    <property type="entry name" value="ENDONUCLEASE_EXONUCLEASE_PHOSPHATASE DOMAIN-CONTAINING PROTEIN"/>
    <property type="match status" value="1"/>
</dbReference>
<sequence>MRAPGSDRFAWEDLSIVSYNVHGLNIREKRSRLLQDLKHYKASIAFLQEAHLQEGRAPALKDRYYRRGYFSNNPDWRTLGVGILFSSRIPYIEQATHRCKQGRYIFTRGTILDQTYTFANLYSPNSKQHHFLRTVLNTLMKFTEGTLIIGGDLNLTLHPEQDSTAKQGSTPENRNARTLPTIHYHQLADCWRAHFLLHDALLIL</sequence>
<gene>
    <name evidence="11" type="ORF">PECUL_23A012401</name>
</gene>
<dbReference type="SUPFAM" id="SSF56219">
    <property type="entry name" value="DNase I-like"/>
    <property type="match status" value="1"/>
</dbReference>
<evidence type="ECO:0000256" key="7">
    <source>
        <dbReference type="ARBA" id="ARBA00022801"/>
    </source>
</evidence>
<evidence type="ECO:0000256" key="5">
    <source>
        <dbReference type="ARBA" id="ARBA00022723"/>
    </source>
</evidence>
<dbReference type="InterPro" id="IPR004808">
    <property type="entry name" value="AP_endonuc_1"/>
</dbReference>
<evidence type="ECO:0000256" key="9">
    <source>
        <dbReference type="ARBA" id="ARBA00023204"/>
    </source>
</evidence>
<dbReference type="Proteomes" id="UP001295444">
    <property type="component" value="Chromosome 05"/>
</dbReference>
<dbReference type="PANTHER" id="PTHR22748">
    <property type="entry name" value="AP ENDONUCLEASE"/>
    <property type="match status" value="1"/>
</dbReference>
<dbReference type="InterPro" id="IPR005135">
    <property type="entry name" value="Endo/exonuclease/phosphatase"/>
</dbReference>
<dbReference type="AlphaFoldDB" id="A0AAD1S791"/>
<reference evidence="11" key="1">
    <citation type="submission" date="2022-03" db="EMBL/GenBank/DDBJ databases">
        <authorList>
            <person name="Alioto T."/>
            <person name="Alioto T."/>
            <person name="Gomez Garrido J."/>
        </authorList>
    </citation>
    <scope>NUCLEOTIDE SEQUENCE</scope>
</reference>
<keyword evidence="6" id="KW-0227">DNA damage</keyword>
<keyword evidence="12" id="KW-1185">Reference proteome</keyword>
<dbReference type="GO" id="GO:0005634">
    <property type="term" value="C:nucleus"/>
    <property type="evidence" value="ECO:0007669"/>
    <property type="project" value="TreeGrafter"/>
</dbReference>
<dbReference type="InterPro" id="IPR036691">
    <property type="entry name" value="Endo/exonu/phosph_ase_sf"/>
</dbReference>
<keyword evidence="7" id="KW-0378">Hydrolase</keyword>